<feature type="compositionally biased region" description="Basic and acidic residues" evidence="6">
    <location>
        <begin position="87"/>
        <end position="96"/>
    </location>
</feature>
<evidence type="ECO:0000256" key="2">
    <source>
        <dbReference type="ARBA" id="ARBA00022692"/>
    </source>
</evidence>
<evidence type="ECO:0000256" key="7">
    <source>
        <dbReference type="SAM" id="Phobius"/>
    </source>
</evidence>
<evidence type="ECO:0000256" key="4">
    <source>
        <dbReference type="ARBA" id="ARBA00023054"/>
    </source>
</evidence>
<evidence type="ECO:0000256" key="5">
    <source>
        <dbReference type="ARBA" id="ARBA00023136"/>
    </source>
</evidence>
<dbReference type="Ensembl" id="ENSRBIT00000036787.1">
    <property type="protein sequence ID" value="ENSRBIP00000013042.1"/>
    <property type="gene ID" value="ENSRBIG00000030499.1"/>
</dbReference>
<dbReference type="PANTHER" id="PTHR22422:SF5">
    <property type="entry name" value="SINGLE-PASS MEMBRANE AND COILED-COIL DOMAIN-CONTAINING PROTEIN 2"/>
    <property type="match status" value="1"/>
</dbReference>
<evidence type="ECO:0000256" key="3">
    <source>
        <dbReference type="ARBA" id="ARBA00022989"/>
    </source>
</evidence>
<dbReference type="STRING" id="61621.ENSRBIP00000013042"/>
<keyword evidence="2 7" id="KW-0812">Transmembrane</keyword>
<reference evidence="8 9" key="1">
    <citation type="submission" date="2016-06" db="EMBL/GenBank/DDBJ databases">
        <title>Genome of Rhinopithecus bieti.</title>
        <authorList>
            <person name="Wu"/>
            <person name="C.-I. and Zhang"/>
            <person name="Y."/>
        </authorList>
    </citation>
    <scope>NUCLEOTIDE SEQUENCE</scope>
</reference>
<reference evidence="8" key="3">
    <citation type="submission" date="2025-09" db="UniProtKB">
        <authorList>
            <consortium name="Ensembl"/>
        </authorList>
    </citation>
    <scope>IDENTIFICATION</scope>
</reference>
<feature type="region of interest" description="Disordered" evidence="6">
    <location>
        <begin position="87"/>
        <end position="106"/>
    </location>
</feature>
<dbReference type="GeneTree" id="ENSGT00940000153380"/>
<reference evidence="8" key="2">
    <citation type="submission" date="2025-08" db="UniProtKB">
        <authorList>
            <consortium name="Ensembl"/>
        </authorList>
    </citation>
    <scope>IDENTIFICATION</scope>
</reference>
<comment type="subcellular location">
    <subcellularLocation>
        <location evidence="1">Membrane</location>
        <topology evidence="1">Single-pass membrane protein</topology>
    </subcellularLocation>
</comment>
<name>A0A2K6KP31_RHIBE</name>
<evidence type="ECO:0000256" key="1">
    <source>
        <dbReference type="ARBA" id="ARBA00004167"/>
    </source>
</evidence>
<proteinExistence type="predicted"/>
<keyword evidence="4" id="KW-0175">Coiled coil</keyword>
<evidence type="ECO:0000256" key="6">
    <source>
        <dbReference type="SAM" id="MobiDB-lite"/>
    </source>
</evidence>
<dbReference type="InterPro" id="IPR026617">
    <property type="entry name" value="SMCO2/5"/>
</dbReference>
<dbReference type="GO" id="GO:0016020">
    <property type="term" value="C:membrane"/>
    <property type="evidence" value="ECO:0007669"/>
    <property type="project" value="UniProtKB-SubCell"/>
</dbReference>
<dbReference type="PANTHER" id="PTHR22422">
    <property type="entry name" value="TRANSMEMBRANE AND COILED-COIL DOMAIN-CONTAINING PROTEIN 5B-RELATED"/>
    <property type="match status" value="1"/>
</dbReference>
<evidence type="ECO:0000313" key="8">
    <source>
        <dbReference type="Ensembl" id="ENSRBIP00000013042.1"/>
    </source>
</evidence>
<dbReference type="Proteomes" id="UP000233180">
    <property type="component" value="Unassembled WGS sequence"/>
</dbReference>
<dbReference type="AlphaFoldDB" id="A0A2K6KP31"/>
<keyword evidence="9" id="KW-1185">Reference proteome</keyword>
<feature type="transmembrane region" description="Helical" evidence="7">
    <location>
        <begin position="248"/>
        <end position="273"/>
    </location>
</feature>
<sequence>MALTPTNLNKEMSLQMKMDCQEQELTEKNNGFFQKLNVTKGVMQDLLKEIIKVDHILDQSDDEDDISSENPQTDFLHKGMLELEAKHDQDLSKQDEQETDVDEYPQASTSLQFSKNILEFLQVKELRDLVSWSVCSLLKDMLTLKGQIEKLEDRGLDLDQGTNTEVNACNEVYELKKKVMESLEDLCKNVELLSAKLRMYQMEGEDTDSHSSEETDMEEMETLLPQAPASFLVQNSPPPNAAKCALRIFIMFYVLTVTGLLCYILFFGATFLFERVLLRMLGCHTTWDLWEMIEPFLNSEVEALLPS</sequence>
<evidence type="ECO:0000313" key="9">
    <source>
        <dbReference type="Proteomes" id="UP000233180"/>
    </source>
</evidence>
<keyword evidence="5 7" id="KW-0472">Membrane</keyword>
<organism evidence="8 9">
    <name type="scientific">Rhinopithecus bieti</name>
    <name type="common">Black snub-nosed monkey</name>
    <name type="synonym">Pygathrix bieti</name>
    <dbReference type="NCBI Taxonomy" id="61621"/>
    <lineage>
        <taxon>Eukaryota</taxon>
        <taxon>Metazoa</taxon>
        <taxon>Chordata</taxon>
        <taxon>Craniata</taxon>
        <taxon>Vertebrata</taxon>
        <taxon>Euteleostomi</taxon>
        <taxon>Mammalia</taxon>
        <taxon>Eutheria</taxon>
        <taxon>Euarchontoglires</taxon>
        <taxon>Primates</taxon>
        <taxon>Haplorrhini</taxon>
        <taxon>Catarrhini</taxon>
        <taxon>Cercopithecidae</taxon>
        <taxon>Colobinae</taxon>
        <taxon>Rhinopithecus</taxon>
    </lineage>
</organism>
<keyword evidence="3 7" id="KW-1133">Transmembrane helix</keyword>
<gene>
    <name evidence="8" type="primary">SMCO2</name>
</gene>
<accession>A0A2K6KP31</accession>
<dbReference type="OMA" id="GADHIGW"/>
<protein>
    <submittedName>
        <fullName evidence="8">Single-pass membrane protein with coiled-coil domains 2</fullName>
    </submittedName>
</protein>